<organism evidence="1 2">
    <name type="scientific">Nocardia sputorum</name>
    <dbReference type="NCBI Taxonomy" id="2984338"/>
    <lineage>
        <taxon>Bacteria</taxon>
        <taxon>Bacillati</taxon>
        <taxon>Actinomycetota</taxon>
        <taxon>Actinomycetes</taxon>
        <taxon>Mycobacteriales</taxon>
        <taxon>Nocardiaceae</taxon>
        <taxon>Nocardia</taxon>
    </lineage>
</organism>
<proteinExistence type="predicted"/>
<reference evidence="1 2" key="1">
    <citation type="submission" date="2022-11" db="EMBL/GenBank/DDBJ databases">
        <title>Genome Sequencing of Nocardia sp. ON39_IFM12276 and assembly.</title>
        <authorList>
            <person name="Shimojima M."/>
            <person name="Toyokawa M."/>
            <person name="Uesaka K."/>
        </authorList>
    </citation>
    <scope>NUCLEOTIDE SEQUENCE [LARGE SCALE GENOMIC DNA]</scope>
    <source>
        <strain evidence="1 2">IFM 12276</strain>
    </source>
</reference>
<dbReference type="Proteomes" id="UP001317870">
    <property type="component" value="Chromosome"/>
</dbReference>
<keyword evidence="2" id="KW-1185">Reference proteome</keyword>
<evidence type="ECO:0000313" key="1">
    <source>
        <dbReference type="EMBL" id="BDU00321.1"/>
    </source>
</evidence>
<gene>
    <name evidence="1" type="ORF">IFM12276_33490</name>
</gene>
<name>A0ABM8CZ77_9NOCA</name>
<protein>
    <submittedName>
        <fullName evidence="1">Uncharacterized protein</fullName>
    </submittedName>
</protein>
<evidence type="ECO:0000313" key="2">
    <source>
        <dbReference type="Proteomes" id="UP001317870"/>
    </source>
</evidence>
<sequence>MQVGLERVEFAGTRAFAFAIDQLLPGGSVGVALHCALAPTQAASDTADAVPRSEQIMHLLVVPPGALREPPAGLLVLRSQAQLVGRLRLGSAKAVTVASHAALDGLAHVLPEVKSIRDLHRVGGAETGSLGVGPGAVWAYHLHPGVCGQPIRQGLSVSARQQLQWCTSLAVDQHSAVVLAAPQREVVHPHHPWRYRRGIR</sequence>
<dbReference type="EMBL" id="AP026978">
    <property type="protein sequence ID" value="BDU00321.1"/>
    <property type="molecule type" value="Genomic_DNA"/>
</dbReference>
<accession>A0ABM8CZ77</accession>